<feature type="transmembrane region" description="Helical" evidence="2">
    <location>
        <begin position="581"/>
        <end position="603"/>
    </location>
</feature>
<keyword evidence="2" id="KW-0812">Transmembrane</keyword>
<proteinExistence type="predicted"/>
<feature type="transmembrane region" description="Helical" evidence="2">
    <location>
        <begin position="275"/>
        <end position="293"/>
    </location>
</feature>
<dbReference type="PANTHER" id="PTHR16779:SF1">
    <property type="entry name" value="BETA-1,4-MANNOSYLTRANSFERASE EGH"/>
    <property type="match status" value="1"/>
</dbReference>
<feature type="transmembrane region" description="Helical" evidence="2">
    <location>
        <begin position="615"/>
        <end position="642"/>
    </location>
</feature>
<dbReference type="GO" id="GO:0019187">
    <property type="term" value="F:beta-1,4-mannosyltransferase activity"/>
    <property type="evidence" value="ECO:0007669"/>
    <property type="project" value="InterPro"/>
</dbReference>
<dbReference type="RefSeq" id="XP_031022520.1">
    <property type="nucleotide sequence ID" value="XM_031171503.1"/>
</dbReference>
<feature type="compositionally biased region" description="Low complexity" evidence="1">
    <location>
        <begin position="135"/>
        <end position="148"/>
    </location>
</feature>
<reference evidence="4 5" key="1">
    <citation type="journal article" date="2019" name="Sci. Rep.">
        <title>Comparative genomics of chytrid fungi reveal insights into the obligate biotrophic and pathogenic lifestyle of Synchytrium endobioticum.</title>
        <authorList>
            <person name="van de Vossenberg B.T.L.H."/>
            <person name="Warris S."/>
            <person name="Nguyen H.D.T."/>
            <person name="van Gent-Pelzer M.P.E."/>
            <person name="Joly D.L."/>
            <person name="van de Geest H.C."/>
            <person name="Bonants P.J.M."/>
            <person name="Smith D.S."/>
            <person name="Levesque C.A."/>
            <person name="van der Lee T.A.J."/>
        </authorList>
    </citation>
    <scope>NUCLEOTIDE SEQUENCE [LARGE SCALE GENOMIC DNA]</scope>
    <source>
        <strain evidence="4 5">JEL517</strain>
    </source>
</reference>
<dbReference type="PANTHER" id="PTHR16779">
    <property type="entry name" value="BETA-1,4-MANNOSYLTRANSFERASE EGH"/>
    <property type="match status" value="1"/>
</dbReference>
<feature type="domain" description="Glycosyltransferase 2-like" evidence="3">
    <location>
        <begin position="394"/>
        <end position="602"/>
    </location>
</feature>
<name>A0A507BKJ4_9FUNG</name>
<keyword evidence="5" id="KW-1185">Reference proteome</keyword>
<dbReference type="AlphaFoldDB" id="A0A507BKJ4"/>
<dbReference type="GeneID" id="42006800"/>
<evidence type="ECO:0000313" key="4">
    <source>
        <dbReference type="EMBL" id="TPX30990.1"/>
    </source>
</evidence>
<feature type="compositionally biased region" description="Pro residues" evidence="1">
    <location>
        <begin position="52"/>
        <end position="83"/>
    </location>
</feature>
<feature type="transmembrane region" description="Helical" evidence="2">
    <location>
        <begin position="237"/>
        <end position="255"/>
    </location>
</feature>
<dbReference type="GO" id="GO:0005737">
    <property type="term" value="C:cytoplasm"/>
    <property type="evidence" value="ECO:0007669"/>
    <property type="project" value="TreeGrafter"/>
</dbReference>
<evidence type="ECO:0000313" key="5">
    <source>
        <dbReference type="Proteomes" id="UP000319731"/>
    </source>
</evidence>
<protein>
    <recommendedName>
        <fullName evidence="3">Glycosyltransferase 2-like domain-containing protein</fullName>
    </recommendedName>
</protein>
<feature type="region of interest" description="Disordered" evidence="1">
    <location>
        <begin position="135"/>
        <end position="197"/>
    </location>
</feature>
<dbReference type="InterPro" id="IPR029044">
    <property type="entry name" value="Nucleotide-diphossugar_trans"/>
</dbReference>
<feature type="region of interest" description="Disordered" evidence="1">
    <location>
        <begin position="1"/>
        <end position="111"/>
    </location>
</feature>
<keyword evidence="2" id="KW-0472">Membrane</keyword>
<dbReference type="Proteomes" id="UP000319731">
    <property type="component" value="Unassembled WGS sequence"/>
</dbReference>
<dbReference type="Pfam" id="PF13632">
    <property type="entry name" value="Glyco_trans_2_3"/>
    <property type="match status" value="1"/>
</dbReference>
<comment type="caution">
    <text evidence="4">The sequence shown here is derived from an EMBL/GenBank/DDBJ whole genome shotgun (WGS) entry which is preliminary data.</text>
</comment>
<sequence length="653" mass="76216">MYGNSRAPPPVSPMYQQRPGVPQQQMYQQQQQQMYRPAPMNYAQQPRMPGARPMPPNIPQNYRPPPVARQHAQPPPYMIPPPNQYGMPANPYGMPPRPQQMQRGGYPPMPVPRPPPMQPFYDDVVYAYKNRRDTSYTSSYSDSGSESSATLAEDTPEARAGPAYRGGMGVPRRGYYRDSMTSASDDSEYDNRKEQKRSNVPLKSFALLDDPADKTHGPGKEWHGNTKVVMALLAEMWLINMLVILGGTYGMTFWLPQYYLDDVLWNTGCYWKLAWLLPMPYTLICFFGLTMPFRTPKFLYTRDNLKKRRLDNLYILTVTKGDNREAVYRSWNSHKHLERLHPCIRVHVLTDEPYFFDNINCYTCPKSFTTANSKYKARALEWYRVTMRYTEYDWILHLDEESVTDDETVRRILDFIWYETDYHWGQGVILYNQYKYWTNWIFTVADAIRVGDDLSRFQLQYTYFHRPIFGCHGSFLLTNGLVENAVTWDLGSLTEDYQFSTHAWEKGFMCGKIPGLVREQSPLDLIGFLKQRRRWYVGIRRLPLVLPKIWAFFWTLGILCLYGTLASIPLGIIYNFGTPRWFGFLKDFTFVTFVYLYLLGIFIQDLDRKVNPVLLILRLPITFLIQFIASVMECAAVCYAILFPPADFDVIKK</sequence>
<evidence type="ECO:0000259" key="3">
    <source>
        <dbReference type="Pfam" id="PF13632"/>
    </source>
</evidence>
<dbReference type="OrthoDB" id="5819582at2759"/>
<evidence type="ECO:0000256" key="2">
    <source>
        <dbReference type="SAM" id="Phobius"/>
    </source>
</evidence>
<dbReference type="EMBL" id="QEAO01000052">
    <property type="protein sequence ID" value="TPX30990.1"/>
    <property type="molecule type" value="Genomic_DNA"/>
</dbReference>
<dbReference type="SUPFAM" id="SSF53448">
    <property type="entry name" value="Nucleotide-diphospho-sugar transferases"/>
    <property type="match status" value="1"/>
</dbReference>
<dbReference type="InterPro" id="IPR001173">
    <property type="entry name" value="Glyco_trans_2-like"/>
</dbReference>
<gene>
    <name evidence="4" type="ORF">SmJEL517_g05577</name>
</gene>
<evidence type="ECO:0000256" key="1">
    <source>
        <dbReference type="SAM" id="MobiDB-lite"/>
    </source>
</evidence>
<dbReference type="InterPro" id="IPR027389">
    <property type="entry name" value="B_mannosylTrfase_Bre-3/Egh"/>
</dbReference>
<accession>A0A507BKJ4</accession>
<feature type="transmembrane region" description="Helical" evidence="2">
    <location>
        <begin position="549"/>
        <end position="575"/>
    </location>
</feature>
<dbReference type="STRING" id="1806994.A0A507BKJ4"/>
<keyword evidence="2" id="KW-1133">Transmembrane helix</keyword>
<organism evidence="4 5">
    <name type="scientific">Synchytrium microbalum</name>
    <dbReference type="NCBI Taxonomy" id="1806994"/>
    <lineage>
        <taxon>Eukaryota</taxon>
        <taxon>Fungi</taxon>
        <taxon>Fungi incertae sedis</taxon>
        <taxon>Chytridiomycota</taxon>
        <taxon>Chytridiomycota incertae sedis</taxon>
        <taxon>Chytridiomycetes</taxon>
        <taxon>Synchytriales</taxon>
        <taxon>Synchytriaceae</taxon>
        <taxon>Synchytrium</taxon>
    </lineage>
</organism>
<feature type="compositionally biased region" description="Low complexity" evidence="1">
    <location>
        <begin position="14"/>
        <end position="37"/>
    </location>
</feature>